<comment type="caution">
    <text evidence="1">The sequence shown here is derived from an EMBL/GenBank/DDBJ whole genome shotgun (WGS) entry which is preliminary data.</text>
</comment>
<evidence type="ECO:0000313" key="1">
    <source>
        <dbReference type="EMBL" id="KAI4364866.1"/>
    </source>
</evidence>
<dbReference type="EMBL" id="CM042885">
    <property type="protein sequence ID" value="KAI4364866.1"/>
    <property type="molecule type" value="Genomic_DNA"/>
</dbReference>
<evidence type="ECO:0000313" key="2">
    <source>
        <dbReference type="Proteomes" id="UP001057402"/>
    </source>
</evidence>
<reference evidence="2" key="1">
    <citation type="journal article" date="2023" name="Front. Plant Sci.">
        <title>Chromosomal-level genome assembly of Melastoma candidum provides insights into trichome evolution.</title>
        <authorList>
            <person name="Zhong Y."/>
            <person name="Wu W."/>
            <person name="Sun C."/>
            <person name="Zou P."/>
            <person name="Liu Y."/>
            <person name="Dai S."/>
            <person name="Zhou R."/>
        </authorList>
    </citation>
    <scope>NUCLEOTIDE SEQUENCE [LARGE SCALE GENOMIC DNA]</scope>
</reference>
<dbReference type="Proteomes" id="UP001057402">
    <property type="component" value="Chromosome 6"/>
</dbReference>
<sequence length="281" mass="32104">MTSGQALSAGGGLMGNRLTKEDDKPYEGLSSTFYTNEKLVNHFRDIHEREHAKRVNQIESARGKRRVNMVAKFSMKMEKYMRDVLMPKVGYGLADELKQARFWVRTISDNPQAADVALRNHMVDVMDHRRADCLVLVSDDSDFVNVLKEAKMRCLRTVVVGNLNDGLRKRVADSRFSWRDILMGKARKQAPSVMSRWNDQDILKKLEWTYNPEADKNASGFDFVSDGEVKMILGQVLIVWSLSISEEMITGHGASLIRAPRSLQCKDPQRTLHYNLHIYLA</sequence>
<proteinExistence type="predicted"/>
<accession>A0ACB9QEX3</accession>
<organism evidence="1 2">
    <name type="scientific">Melastoma candidum</name>
    <dbReference type="NCBI Taxonomy" id="119954"/>
    <lineage>
        <taxon>Eukaryota</taxon>
        <taxon>Viridiplantae</taxon>
        <taxon>Streptophyta</taxon>
        <taxon>Embryophyta</taxon>
        <taxon>Tracheophyta</taxon>
        <taxon>Spermatophyta</taxon>
        <taxon>Magnoliopsida</taxon>
        <taxon>eudicotyledons</taxon>
        <taxon>Gunneridae</taxon>
        <taxon>Pentapetalae</taxon>
        <taxon>rosids</taxon>
        <taxon>malvids</taxon>
        <taxon>Myrtales</taxon>
        <taxon>Melastomataceae</taxon>
        <taxon>Melastomatoideae</taxon>
        <taxon>Melastomateae</taxon>
        <taxon>Melastoma</taxon>
    </lineage>
</organism>
<gene>
    <name evidence="1" type="ORF">MLD38_020901</name>
</gene>
<protein>
    <submittedName>
        <fullName evidence="1">Uncharacterized protein</fullName>
    </submittedName>
</protein>
<keyword evidence="2" id="KW-1185">Reference proteome</keyword>
<name>A0ACB9QEX3_9MYRT</name>